<protein>
    <submittedName>
        <fullName evidence="1">Uncharacterized protein</fullName>
    </submittedName>
</protein>
<comment type="caution">
    <text evidence="1">The sequence shown here is derived from an EMBL/GenBank/DDBJ whole genome shotgun (WGS) entry which is preliminary data.</text>
</comment>
<keyword evidence="2" id="KW-1185">Reference proteome</keyword>
<sequence length="62" mass="6996">MPVIRDVLYDDAALYGAGIFDGGNKHHSVAVRQFNSNEVFTSIEEPSPSDEPTSRPHVKYWF</sequence>
<proteinExistence type="predicted"/>
<dbReference type="Gramene" id="PRQ46066">
    <property type="protein sequence ID" value="PRQ46066"/>
    <property type="gene ID" value="RchiOBHm_Chr2g0085101"/>
</dbReference>
<name>A0A2P6RI17_ROSCH</name>
<reference evidence="1 2" key="1">
    <citation type="journal article" date="2018" name="Nat. Genet.">
        <title>The Rosa genome provides new insights in the design of modern roses.</title>
        <authorList>
            <person name="Bendahmane M."/>
        </authorList>
    </citation>
    <scope>NUCLEOTIDE SEQUENCE [LARGE SCALE GENOMIC DNA]</scope>
    <source>
        <strain evidence="2">cv. Old Blush</strain>
    </source>
</reference>
<dbReference type="EMBL" id="PDCK01000040">
    <property type="protein sequence ID" value="PRQ46066.1"/>
    <property type="molecule type" value="Genomic_DNA"/>
</dbReference>
<evidence type="ECO:0000313" key="2">
    <source>
        <dbReference type="Proteomes" id="UP000238479"/>
    </source>
</evidence>
<accession>A0A2P6RI17</accession>
<dbReference type="Proteomes" id="UP000238479">
    <property type="component" value="Chromosome 2"/>
</dbReference>
<gene>
    <name evidence="1" type="ORF">RchiOBHm_Chr2g0085101</name>
</gene>
<evidence type="ECO:0000313" key="1">
    <source>
        <dbReference type="EMBL" id="PRQ46066.1"/>
    </source>
</evidence>
<dbReference type="AlphaFoldDB" id="A0A2P6RI17"/>
<organism evidence="1 2">
    <name type="scientific">Rosa chinensis</name>
    <name type="common">China rose</name>
    <dbReference type="NCBI Taxonomy" id="74649"/>
    <lineage>
        <taxon>Eukaryota</taxon>
        <taxon>Viridiplantae</taxon>
        <taxon>Streptophyta</taxon>
        <taxon>Embryophyta</taxon>
        <taxon>Tracheophyta</taxon>
        <taxon>Spermatophyta</taxon>
        <taxon>Magnoliopsida</taxon>
        <taxon>eudicotyledons</taxon>
        <taxon>Gunneridae</taxon>
        <taxon>Pentapetalae</taxon>
        <taxon>rosids</taxon>
        <taxon>fabids</taxon>
        <taxon>Rosales</taxon>
        <taxon>Rosaceae</taxon>
        <taxon>Rosoideae</taxon>
        <taxon>Rosoideae incertae sedis</taxon>
        <taxon>Rosa</taxon>
    </lineage>
</organism>